<name>A0A813BR79_9DINO</name>
<accession>A0A813BR79</accession>
<dbReference type="InterPro" id="IPR049161">
    <property type="entry name" value="GH59_cat"/>
</dbReference>
<proteinExistence type="predicted"/>
<dbReference type="AlphaFoldDB" id="A0A813BR79"/>
<keyword evidence="3" id="KW-1185">Reference proteome</keyword>
<comment type="caution">
    <text evidence="2">The sequence shown here is derived from an EMBL/GenBank/DDBJ whole genome shotgun (WGS) entry which is preliminary data.</text>
</comment>
<dbReference type="Pfam" id="PF02057">
    <property type="entry name" value="Glyco_hydro_59"/>
    <property type="match status" value="1"/>
</dbReference>
<feature type="non-terminal residue" evidence="2">
    <location>
        <position position="1"/>
    </location>
</feature>
<gene>
    <name evidence="2" type="ORF">SNEC2469_LOCUS31670</name>
</gene>
<evidence type="ECO:0000313" key="3">
    <source>
        <dbReference type="Proteomes" id="UP000601435"/>
    </source>
</evidence>
<reference evidence="2" key="1">
    <citation type="submission" date="2021-02" db="EMBL/GenBank/DDBJ databases">
        <authorList>
            <person name="Dougan E. K."/>
            <person name="Rhodes N."/>
            <person name="Thang M."/>
            <person name="Chan C."/>
        </authorList>
    </citation>
    <scope>NUCLEOTIDE SEQUENCE</scope>
</reference>
<evidence type="ECO:0000313" key="2">
    <source>
        <dbReference type="EMBL" id="CAE7920213.1"/>
    </source>
</evidence>
<organism evidence="2 3">
    <name type="scientific">Symbiodinium necroappetens</name>
    <dbReference type="NCBI Taxonomy" id="1628268"/>
    <lineage>
        <taxon>Eukaryota</taxon>
        <taxon>Sar</taxon>
        <taxon>Alveolata</taxon>
        <taxon>Dinophyceae</taxon>
        <taxon>Suessiales</taxon>
        <taxon>Symbiodiniaceae</taxon>
        <taxon>Symbiodinium</taxon>
    </lineage>
</organism>
<feature type="domain" description="Glycosyl hydrolase family 59 catalytic" evidence="1">
    <location>
        <begin position="3"/>
        <end position="138"/>
    </location>
</feature>
<dbReference type="EMBL" id="CAJNJA010077419">
    <property type="protein sequence ID" value="CAE7920213.1"/>
    <property type="molecule type" value="Genomic_DNA"/>
</dbReference>
<dbReference type="Proteomes" id="UP000601435">
    <property type="component" value="Unassembled WGS sequence"/>
</dbReference>
<dbReference type="OrthoDB" id="421240at2759"/>
<evidence type="ECO:0000259" key="1">
    <source>
        <dbReference type="Pfam" id="PF02057"/>
    </source>
</evidence>
<sequence length="692" mass="76879">SEFYNNDALDYIVSWLQCANETGAGTVEYVGNRPRPSILDLLGNSHSASLPPWRWVVALREALDEAGFNQTRLVLPDSTYEPEFASALADGATGLHYPCFLPLPSLRQQTSMSLWSSEDVGLTADWRGASCLGRSLNTSLGRAGNEHFGPLHGLGGPPLRAGHPRRSYRSNGSVVRKVLHQRWTLDARSHHALHRAVLHMYTPAGSSLQGAARTLTIKAPAMMATVTEGIGVLLANMKIRRQVLLDADEVESLAETARYLEARETGNPEDATHLVLKNFGDWWCGQNSTKRLAVGSLEVLYDHIAKMYKIGVPLTLGERLTEQFSFFQDIEIRGSKDGKIDYQDIVGADSAFLLFLGRIMADLFPKEQLQVIVLDASGRSKQLGVEQTAVRLVWQVVSGRSARAIVVDSQKANHIVDHMINKASGSRDQNIGELLQRAHAFSPFNTWKSIFVSDINYGNGIHRDRQRPIIRMTLNDGVDDCPMRGPQQRPLKPVFIHRFSREINMRDWKVEQQWPSDKGADPELSLEDYAKLVKITSIRQASGTPLTDWVAPSCKGSEPTKKIKTRTTAGSLDYGRPPCRLVPTLVKRTLAFPGDMEEFRSKIVRELGQSGNTDVDYEKGTVKWEGKDCQLVFQLASHMVHITGVESLCRQYVSVLQRGQGQGQWDSAPHVQGQAWAQALPVPQHLLGSISR</sequence>
<protein>
    <recommendedName>
        <fullName evidence="1">Glycosyl hydrolase family 59 catalytic domain-containing protein</fullName>
    </recommendedName>
</protein>